<reference evidence="2 3" key="2">
    <citation type="journal article" date="2013" name="Plant Cell Physiol.">
        <title>Rice Annotation Project Database (RAP-DB): an integrative and interactive database for rice genomics.</title>
        <authorList>
            <person name="Sakai H."/>
            <person name="Lee S.S."/>
            <person name="Tanaka T."/>
            <person name="Numa H."/>
            <person name="Kim J."/>
            <person name="Kawahara Y."/>
            <person name="Wakimoto H."/>
            <person name="Yang C.C."/>
            <person name="Iwamoto M."/>
            <person name="Abe T."/>
            <person name="Yamada Y."/>
            <person name="Muto A."/>
            <person name="Inokuchi H."/>
            <person name="Ikemura T."/>
            <person name="Matsumoto T."/>
            <person name="Sasaki T."/>
            <person name="Itoh T."/>
        </authorList>
    </citation>
    <scope>NUCLEOTIDE SEQUENCE [LARGE SCALE GENOMIC DNA]</scope>
    <source>
        <strain evidence="3">cv. Nipponbare</strain>
    </source>
</reference>
<evidence type="ECO:0000313" key="3">
    <source>
        <dbReference type="Proteomes" id="UP000059680"/>
    </source>
</evidence>
<proteinExistence type="predicted"/>
<keyword evidence="1" id="KW-0732">Signal</keyword>
<dbReference type="InterPro" id="IPR036396">
    <property type="entry name" value="Cyt_P450_sf"/>
</dbReference>
<keyword evidence="3" id="KW-1185">Reference proteome</keyword>
<dbReference type="GO" id="GO:0004497">
    <property type="term" value="F:monooxygenase activity"/>
    <property type="evidence" value="ECO:0007669"/>
    <property type="project" value="InterPro"/>
</dbReference>
<dbReference type="GO" id="GO:0016705">
    <property type="term" value="F:oxidoreductase activity, acting on paired donors, with incorporation or reduction of molecular oxygen"/>
    <property type="evidence" value="ECO:0007669"/>
    <property type="project" value="InterPro"/>
</dbReference>
<protein>
    <submittedName>
        <fullName evidence="2">Os10g0196000 protein</fullName>
    </submittedName>
</protein>
<gene>
    <name evidence="2" type="ordered locus">Os10g0196000</name>
    <name evidence="2" type="ORF">OSNPB_100196000</name>
</gene>
<evidence type="ECO:0000313" key="2">
    <source>
        <dbReference type="EMBL" id="BAT10211.1"/>
    </source>
</evidence>
<accession>A0A0P0XT35</accession>
<reference evidence="3" key="1">
    <citation type="journal article" date="2005" name="Nature">
        <title>The map-based sequence of the rice genome.</title>
        <authorList>
            <consortium name="International rice genome sequencing project (IRGSP)"/>
            <person name="Matsumoto T."/>
            <person name="Wu J."/>
            <person name="Kanamori H."/>
            <person name="Katayose Y."/>
            <person name="Fujisawa M."/>
            <person name="Namiki N."/>
            <person name="Mizuno H."/>
            <person name="Yamamoto K."/>
            <person name="Antonio B.A."/>
            <person name="Baba T."/>
            <person name="Sakata K."/>
            <person name="Nagamura Y."/>
            <person name="Aoki H."/>
            <person name="Arikawa K."/>
            <person name="Arita K."/>
            <person name="Bito T."/>
            <person name="Chiden Y."/>
            <person name="Fujitsuka N."/>
            <person name="Fukunaka R."/>
            <person name="Hamada M."/>
            <person name="Harada C."/>
            <person name="Hayashi A."/>
            <person name="Hijishita S."/>
            <person name="Honda M."/>
            <person name="Hosokawa S."/>
            <person name="Ichikawa Y."/>
            <person name="Idonuma A."/>
            <person name="Iijima M."/>
            <person name="Ikeda M."/>
            <person name="Ikeno M."/>
            <person name="Ito K."/>
            <person name="Ito S."/>
            <person name="Ito T."/>
            <person name="Ito Y."/>
            <person name="Ito Y."/>
            <person name="Iwabuchi A."/>
            <person name="Kamiya K."/>
            <person name="Karasawa W."/>
            <person name="Kurita K."/>
            <person name="Katagiri S."/>
            <person name="Kikuta A."/>
            <person name="Kobayashi H."/>
            <person name="Kobayashi N."/>
            <person name="Machita K."/>
            <person name="Maehara T."/>
            <person name="Masukawa M."/>
            <person name="Mizubayashi T."/>
            <person name="Mukai Y."/>
            <person name="Nagasaki H."/>
            <person name="Nagata Y."/>
            <person name="Naito S."/>
            <person name="Nakashima M."/>
            <person name="Nakama Y."/>
            <person name="Nakamichi Y."/>
            <person name="Nakamura M."/>
            <person name="Meguro A."/>
            <person name="Negishi M."/>
            <person name="Ohta I."/>
            <person name="Ohta T."/>
            <person name="Okamoto M."/>
            <person name="Ono N."/>
            <person name="Saji S."/>
            <person name="Sakaguchi M."/>
            <person name="Sakai K."/>
            <person name="Shibata M."/>
            <person name="Shimokawa T."/>
            <person name="Song J."/>
            <person name="Takazaki Y."/>
            <person name="Terasawa K."/>
            <person name="Tsugane M."/>
            <person name="Tsuji K."/>
            <person name="Ueda S."/>
            <person name="Waki K."/>
            <person name="Yamagata H."/>
            <person name="Yamamoto M."/>
            <person name="Yamamoto S."/>
            <person name="Yamane H."/>
            <person name="Yoshiki S."/>
            <person name="Yoshihara R."/>
            <person name="Yukawa K."/>
            <person name="Zhong H."/>
            <person name="Yano M."/>
            <person name="Yuan Q."/>
            <person name="Ouyang S."/>
            <person name="Liu J."/>
            <person name="Jones K.M."/>
            <person name="Gansberger K."/>
            <person name="Moffat K."/>
            <person name="Hill J."/>
            <person name="Bera J."/>
            <person name="Fadrosh D."/>
            <person name="Jin S."/>
            <person name="Johri S."/>
            <person name="Kim M."/>
            <person name="Overton L."/>
            <person name="Reardon M."/>
            <person name="Tsitrin T."/>
            <person name="Vuong H."/>
            <person name="Weaver B."/>
            <person name="Ciecko A."/>
            <person name="Tallon L."/>
            <person name="Jackson J."/>
            <person name="Pai G."/>
            <person name="Aken S.V."/>
            <person name="Utterback T."/>
            <person name="Reidmuller S."/>
            <person name="Feldblyum T."/>
            <person name="Hsiao J."/>
            <person name="Zismann V."/>
            <person name="Iobst S."/>
            <person name="de Vazeille A.R."/>
            <person name="Buell C.R."/>
            <person name="Ying K."/>
            <person name="Li Y."/>
            <person name="Lu T."/>
            <person name="Huang Y."/>
            <person name="Zhao Q."/>
            <person name="Feng Q."/>
            <person name="Zhang L."/>
            <person name="Zhu J."/>
            <person name="Weng Q."/>
            <person name="Mu J."/>
            <person name="Lu Y."/>
            <person name="Fan D."/>
            <person name="Liu Y."/>
            <person name="Guan J."/>
            <person name="Zhang Y."/>
            <person name="Yu S."/>
            <person name="Liu X."/>
            <person name="Zhang Y."/>
            <person name="Hong G."/>
            <person name="Han B."/>
            <person name="Choisne N."/>
            <person name="Demange N."/>
            <person name="Orjeda G."/>
            <person name="Samain S."/>
            <person name="Cattolico L."/>
            <person name="Pelletier E."/>
            <person name="Couloux A."/>
            <person name="Segurens B."/>
            <person name="Wincker P."/>
            <person name="D'Hont A."/>
            <person name="Scarpelli C."/>
            <person name="Weissenbach J."/>
            <person name="Salanoubat M."/>
            <person name="Quetier F."/>
            <person name="Yu Y."/>
            <person name="Kim H.R."/>
            <person name="Rambo T."/>
            <person name="Currie J."/>
            <person name="Collura K."/>
            <person name="Luo M."/>
            <person name="Yang T."/>
            <person name="Ammiraju J.S.S."/>
            <person name="Engler F."/>
            <person name="Soderlund C."/>
            <person name="Wing R.A."/>
            <person name="Palmer L.E."/>
            <person name="de la Bastide M."/>
            <person name="Spiegel L."/>
            <person name="Nascimento L."/>
            <person name="Zutavern T."/>
            <person name="O'Shaughnessy A."/>
            <person name="Dike S."/>
            <person name="Dedhia N."/>
            <person name="Preston R."/>
            <person name="Balija V."/>
            <person name="McCombie W.R."/>
            <person name="Chow T."/>
            <person name="Chen H."/>
            <person name="Chung M."/>
            <person name="Chen C."/>
            <person name="Shaw J."/>
            <person name="Wu H."/>
            <person name="Hsiao K."/>
            <person name="Chao Y."/>
            <person name="Chu M."/>
            <person name="Cheng C."/>
            <person name="Hour A."/>
            <person name="Lee P."/>
            <person name="Lin S."/>
            <person name="Lin Y."/>
            <person name="Liou J."/>
            <person name="Liu S."/>
            <person name="Hsing Y."/>
            <person name="Raghuvanshi S."/>
            <person name="Mohanty A."/>
            <person name="Bharti A.K."/>
            <person name="Gaur A."/>
            <person name="Gupta V."/>
            <person name="Kumar D."/>
            <person name="Ravi V."/>
            <person name="Vij S."/>
            <person name="Kapur A."/>
            <person name="Khurana P."/>
            <person name="Khurana P."/>
            <person name="Khurana J.P."/>
            <person name="Tyagi A.K."/>
            <person name="Gaikwad K."/>
            <person name="Singh A."/>
            <person name="Dalal V."/>
            <person name="Srivastava S."/>
            <person name="Dixit A."/>
            <person name="Pal A.K."/>
            <person name="Ghazi I.A."/>
            <person name="Yadav M."/>
            <person name="Pandit A."/>
            <person name="Bhargava A."/>
            <person name="Sureshbabu K."/>
            <person name="Batra K."/>
            <person name="Sharma T.R."/>
            <person name="Mohapatra T."/>
            <person name="Singh N.K."/>
            <person name="Messing J."/>
            <person name="Nelson A.B."/>
            <person name="Fuks G."/>
            <person name="Kavchok S."/>
            <person name="Keizer G."/>
            <person name="Linton E."/>
            <person name="Llaca V."/>
            <person name="Song R."/>
            <person name="Tanyolac B."/>
            <person name="Young S."/>
            <person name="Ho-Il K."/>
            <person name="Hahn J.H."/>
            <person name="Sangsakoo G."/>
            <person name="Vanavichit A."/>
            <person name="de Mattos Luiz.A.T."/>
            <person name="Zimmer P.D."/>
            <person name="Malone G."/>
            <person name="Dellagostin O."/>
            <person name="de Oliveira A.C."/>
            <person name="Bevan M."/>
            <person name="Bancroft I."/>
            <person name="Minx P."/>
            <person name="Cordum H."/>
            <person name="Wilson R."/>
            <person name="Cheng Z."/>
            <person name="Jin W."/>
            <person name="Jiang J."/>
            <person name="Leong S.A."/>
            <person name="Iwama H."/>
            <person name="Gojobori T."/>
            <person name="Itoh T."/>
            <person name="Niimura Y."/>
            <person name="Fujii Y."/>
            <person name="Habara T."/>
            <person name="Sakai H."/>
            <person name="Sato Y."/>
            <person name="Wilson G."/>
            <person name="Kumar K."/>
            <person name="McCouch S."/>
            <person name="Juretic N."/>
            <person name="Hoen D."/>
            <person name="Wright S."/>
            <person name="Bruskiewich R."/>
            <person name="Bureau T."/>
            <person name="Miyao A."/>
            <person name="Hirochika H."/>
            <person name="Nishikawa T."/>
            <person name="Kadowaki K."/>
            <person name="Sugiura M."/>
            <person name="Burr B."/>
            <person name="Sasaki T."/>
        </authorList>
    </citation>
    <scope>NUCLEOTIDE SEQUENCE [LARGE SCALE GENOMIC DNA]</scope>
    <source>
        <strain evidence="3">cv. Nipponbare</strain>
    </source>
</reference>
<dbReference type="InterPro" id="IPR001128">
    <property type="entry name" value="Cyt_P450"/>
</dbReference>
<dbReference type="GO" id="GO:0005506">
    <property type="term" value="F:iron ion binding"/>
    <property type="evidence" value="ECO:0007669"/>
    <property type="project" value="InterPro"/>
</dbReference>
<dbReference type="Gramene" id="Os10t0196000-01">
    <property type="protein sequence ID" value="Os10t0196000-01"/>
    <property type="gene ID" value="Os10g0196000"/>
</dbReference>
<organism evidence="2 3">
    <name type="scientific">Oryza sativa subsp. japonica</name>
    <name type="common">Rice</name>
    <dbReference type="NCBI Taxonomy" id="39947"/>
    <lineage>
        <taxon>Eukaryota</taxon>
        <taxon>Viridiplantae</taxon>
        <taxon>Streptophyta</taxon>
        <taxon>Embryophyta</taxon>
        <taxon>Tracheophyta</taxon>
        <taxon>Spermatophyta</taxon>
        <taxon>Magnoliopsida</taxon>
        <taxon>Liliopsida</taxon>
        <taxon>Poales</taxon>
        <taxon>Poaceae</taxon>
        <taxon>BOP clade</taxon>
        <taxon>Oryzoideae</taxon>
        <taxon>Oryzeae</taxon>
        <taxon>Oryzinae</taxon>
        <taxon>Oryza</taxon>
        <taxon>Oryza sativa</taxon>
    </lineage>
</organism>
<dbReference type="SMR" id="A0A0P0XT35"/>
<dbReference type="InParanoid" id="A0A0P0XT35"/>
<dbReference type="AlphaFoldDB" id="A0A0P0XT35"/>
<sequence length="92" mass="9934">MDTPALLPLALALVAIPITILLDLQSDPPRQAVPRAPGVAGGNLFDITLVRCRCFMEWAGKYGPIMTVWLGTSPTIVVSTSELAREVFKNVQ</sequence>
<feature type="signal peptide" evidence="1">
    <location>
        <begin position="1"/>
        <end position="26"/>
    </location>
</feature>
<evidence type="ECO:0000256" key="1">
    <source>
        <dbReference type="SAM" id="SignalP"/>
    </source>
</evidence>
<feature type="chain" id="PRO_5006057247" evidence="1">
    <location>
        <begin position="27"/>
        <end position="92"/>
    </location>
</feature>
<dbReference type="GO" id="GO:0020037">
    <property type="term" value="F:heme binding"/>
    <property type="evidence" value="ECO:0007669"/>
    <property type="project" value="InterPro"/>
</dbReference>
<dbReference type="FunCoup" id="A0A0P0XT35">
    <property type="interactions" value="346"/>
</dbReference>
<name>A0A0P0XT35_ORYSJ</name>
<dbReference type="EMBL" id="AP014966">
    <property type="protein sequence ID" value="BAT10211.1"/>
    <property type="molecule type" value="Genomic_DNA"/>
</dbReference>
<dbReference type="eggNOG" id="KOG0156">
    <property type="taxonomic scope" value="Eukaryota"/>
</dbReference>
<dbReference type="Proteomes" id="UP000059680">
    <property type="component" value="Chromosome 10"/>
</dbReference>
<dbReference type="STRING" id="39947.A0A0P0XT35"/>
<reference evidence="2 3" key="3">
    <citation type="journal article" date="2013" name="Rice">
        <title>Improvement of the Oryza sativa Nipponbare reference genome using next generation sequence and optical map data.</title>
        <authorList>
            <person name="Kawahara Y."/>
            <person name="de la Bastide M."/>
            <person name="Hamilton J.P."/>
            <person name="Kanamori H."/>
            <person name="McCombie W.R."/>
            <person name="Ouyang S."/>
            <person name="Schwartz D.C."/>
            <person name="Tanaka T."/>
            <person name="Wu J."/>
            <person name="Zhou S."/>
            <person name="Childs K.L."/>
            <person name="Davidson R.M."/>
            <person name="Lin H."/>
            <person name="Quesada-Ocampo L."/>
            <person name="Vaillancourt B."/>
            <person name="Sakai H."/>
            <person name="Lee S.S."/>
            <person name="Kim J."/>
            <person name="Numa H."/>
            <person name="Itoh T."/>
            <person name="Buell C.R."/>
            <person name="Matsumoto T."/>
        </authorList>
    </citation>
    <scope>NUCLEOTIDE SEQUENCE [LARGE SCALE GENOMIC DNA]</scope>
    <source>
        <strain evidence="3">cv. Nipponbare</strain>
    </source>
</reference>
<dbReference type="PaxDb" id="39947-A0A0P0XT35"/>
<dbReference type="Gene3D" id="1.10.630.10">
    <property type="entry name" value="Cytochrome P450"/>
    <property type="match status" value="1"/>
</dbReference>
<dbReference type="SUPFAM" id="SSF48264">
    <property type="entry name" value="Cytochrome P450"/>
    <property type="match status" value="1"/>
</dbReference>
<dbReference type="Pfam" id="PF00067">
    <property type="entry name" value="p450"/>
    <property type="match status" value="1"/>
</dbReference>